<proteinExistence type="predicted"/>
<evidence type="ECO:0000256" key="1">
    <source>
        <dbReference type="SAM" id="Phobius"/>
    </source>
</evidence>
<evidence type="ECO:0000259" key="2">
    <source>
        <dbReference type="Pfam" id="PF00924"/>
    </source>
</evidence>
<dbReference type="GO" id="GO:0016020">
    <property type="term" value="C:membrane"/>
    <property type="evidence" value="ECO:0007669"/>
    <property type="project" value="InterPro"/>
</dbReference>
<dbReference type="GO" id="GO:0008381">
    <property type="term" value="F:mechanosensitive monoatomic ion channel activity"/>
    <property type="evidence" value="ECO:0007669"/>
    <property type="project" value="InterPro"/>
</dbReference>
<gene>
    <name evidence="3" type="ORF">H5P27_13225</name>
</gene>
<keyword evidence="1" id="KW-0472">Membrane</keyword>
<dbReference type="PANTHER" id="PTHR30221">
    <property type="entry name" value="SMALL-CONDUCTANCE MECHANOSENSITIVE CHANNEL"/>
    <property type="match status" value="1"/>
</dbReference>
<keyword evidence="4" id="KW-1185">Reference proteome</keyword>
<evidence type="ECO:0000313" key="4">
    <source>
        <dbReference type="Proteomes" id="UP000526501"/>
    </source>
</evidence>
<comment type="caution">
    <text evidence="3">The sequence shown here is derived from an EMBL/GenBank/DDBJ whole genome shotgun (WGS) entry which is preliminary data.</text>
</comment>
<dbReference type="Proteomes" id="UP000526501">
    <property type="component" value="Unassembled WGS sequence"/>
</dbReference>
<dbReference type="AlphaFoldDB" id="A0A7X1E932"/>
<accession>A0A7X1E932</accession>
<dbReference type="RefSeq" id="WP_185660874.1">
    <property type="nucleotide sequence ID" value="NZ_CAWPOO010000012.1"/>
</dbReference>
<dbReference type="PANTHER" id="PTHR30221:SF8">
    <property type="entry name" value="SMALL-CONDUCTANCE MECHANOSENSITIVE CHANNEL"/>
    <property type="match status" value="1"/>
</dbReference>
<name>A0A7X1E932_9BACT</name>
<feature type="transmembrane region" description="Helical" evidence="1">
    <location>
        <begin position="16"/>
        <end position="36"/>
    </location>
</feature>
<dbReference type="EMBL" id="JACHVC010000012">
    <property type="protein sequence ID" value="MBC2607009.1"/>
    <property type="molecule type" value="Genomic_DNA"/>
</dbReference>
<dbReference type="InterPro" id="IPR006685">
    <property type="entry name" value="MscS_channel_2nd"/>
</dbReference>
<protein>
    <submittedName>
        <fullName evidence="3">Mechanosensitive ion channel family protein</fullName>
    </submittedName>
</protein>
<dbReference type="Gene3D" id="1.10.287.1260">
    <property type="match status" value="1"/>
</dbReference>
<organism evidence="3 4">
    <name type="scientific">Pelagicoccus albus</name>
    <dbReference type="NCBI Taxonomy" id="415222"/>
    <lineage>
        <taxon>Bacteria</taxon>
        <taxon>Pseudomonadati</taxon>
        <taxon>Verrucomicrobiota</taxon>
        <taxon>Opitutia</taxon>
        <taxon>Puniceicoccales</taxon>
        <taxon>Pelagicoccaceae</taxon>
        <taxon>Pelagicoccus</taxon>
    </lineage>
</organism>
<feature type="domain" description="Mechanosensitive ion channel MscS" evidence="2">
    <location>
        <begin position="105"/>
        <end position="165"/>
    </location>
</feature>
<keyword evidence="1" id="KW-0812">Transmembrane</keyword>
<keyword evidence="1" id="KW-1133">Transmembrane helix</keyword>
<feature type="transmembrane region" description="Helical" evidence="1">
    <location>
        <begin position="63"/>
        <end position="85"/>
    </location>
</feature>
<dbReference type="Pfam" id="PF00924">
    <property type="entry name" value="MS_channel_2nd"/>
    <property type="match status" value="1"/>
</dbReference>
<dbReference type="InterPro" id="IPR010920">
    <property type="entry name" value="LSM_dom_sf"/>
</dbReference>
<feature type="transmembrane region" description="Helical" evidence="1">
    <location>
        <begin position="91"/>
        <end position="117"/>
    </location>
</feature>
<sequence>MKDWFLNLIEGNSNEVIKAGVTVLVIILTYVTVRLFRRYISLTGEKHHFAEQRTAGISKGGQTLIYIVSVGVISNVLGFGIQGIFLATSSFFALVGVAFFANWSILSNVTASVLLYFTFPYRIGDRLSVENEPKYNGILKDVTIMYLKIKTDGGSYVTLPSNVAIQKIITIQSEADYQREKEEADAKKIER</sequence>
<evidence type="ECO:0000313" key="3">
    <source>
        <dbReference type="EMBL" id="MBC2607009.1"/>
    </source>
</evidence>
<dbReference type="SUPFAM" id="SSF50182">
    <property type="entry name" value="Sm-like ribonucleoproteins"/>
    <property type="match status" value="1"/>
</dbReference>
<reference evidence="3 4" key="1">
    <citation type="submission" date="2020-07" db="EMBL/GenBank/DDBJ databases">
        <authorList>
            <person name="Feng X."/>
        </authorList>
    </citation>
    <scope>NUCLEOTIDE SEQUENCE [LARGE SCALE GENOMIC DNA]</scope>
    <source>
        <strain evidence="3 4">JCM23202</strain>
    </source>
</reference>
<dbReference type="InterPro" id="IPR045275">
    <property type="entry name" value="MscS_archaea/bacteria_type"/>
</dbReference>